<gene>
    <name evidence="8" type="ORF">LHGZ1_2241</name>
</gene>
<comment type="subcellular location">
    <subcellularLocation>
        <location evidence="1">Cell membrane</location>
        <topology evidence="1">Multi-pass membrane protein</topology>
    </subcellularLocation>
</comment>
<dbReference type="GO" id="GO:0005886">
    <property type="term" value="C:plasma membrane"/>
    <property type="evidence" value="ECO:0007669"/>
    <property type="project" value="UniProtKB-SubCell"/>
</dbReference>
<evidence type="ECO:0000256" key="4">
    <source>
        <dbReference type="ARBA" id="ARBA00022989"/>
    </source>
</evidence>
<evidence type="ECO:0000313" key="8">
    <source>
        <dbReference type="EMBL" id="ASJ25072.1"/>
    </source>
</evidence>
<evidence type="ECO:0000256" key="3">
    <source>
        <dbReference type="ARBA" id="ARBA00022692"/>
    </source>
</evidence>
<organism evidence="8 9">
    <name type="scientific">Laribacter hongkongensis</name>
    <dbReference type="NCBI Taxonomy" id="168471"/>
    <lineage>
        <taxon>Bacteria</taxon>
        <taxon>Pseudomonadati</taxon>
        <taxon>Pseudomonadota</taxon>
        <taxon>Betaproteobacteria</taxon>
        <taxon>Neisseriales</taxon>
        <taxon>Aquaspirillaceae</taxon>
        <taxon>Laribacter</taxon>
    </lineage>
</organism>
<dbReference type="OrthoDB" id="597333at2"/>
<dbReference type="EMBL" id="CP022115">
    <property type="protein sequence ID" value="ASJ25072.1"/>
    <property type="molecule type" value="Genomic_DNA"/>
</dbReference>
<evidence type="ECO:0000256" key="5">
    <source>
        <dbReference type="ARBA" id="ARBA00023136"/>
    </source>
</evidence>
<evidence type="ECO:0000256" key="1">
    <source>
        <dbReference type="ARBA" id="ARBA00004651"/>
    </source>
</evidence>
<dbReference type="InterPro" id="IPR042094">
    <property type="entry name" value="T2SS_GspF_sf"/>
</dbReference>
<dbReference type="Proteomes" id="UP000197424">
    <property type="component" value="Chromosome"/>
</dbReference>
<feature type="transmembrane region" description="Helical" evidence="6">
    <location>
        <begin position="6"/>
        <end position="26"/>
    </location>
</feature>
<evidence type="ECO:0000313" key="9">
    <source>
        <dbReference type="Proteomes" id="UP000197424"/>
    </source>
</evidence>
<feature type="domain" description="Type II secretion system protein GspF" evidence="7">
    <location>
        <begin position="159"/>
        <end position="282"/>
    </location>
</feature>
<feature type="transmembrane region" description="Helical" evidence="6">
    <location>
        <begin position="267"/>
        <end position="286"/>
    </location>
</feature>
<evidence type="ECO:0000256" key="6">
    <source>
        <dbReference type="SAM" id="Phobius"/>
    </source>
</evidence>
<evidence type="ECO:0000256" key="2">
    <source>
        <dbReference type="ARBA" id="ARBA00022475"/>
    </source>
</evidence>
<keyword evidence="5 6" id="KW-0472">Membrane</keyword>
<sequence length="326" mass="36746">MTPVILNLLTLAAFLTALLLGLLFMWGREAWMQQPHQRVRQRLLDRLHAAGEGESPEQQQGKDALFRYQQRNNRFWQRWLEQHRRRLQTVASTGSQKILIVVIVIVTLLAGMIPLLVSMPLWLAPLLLAGLPLLSLVLGYRYLVARFTRNFLALFPNALDLIVRAVRAGVPITRAVYSVSEEFPEPVRTEFRLMSDGLRLGIDMGQVLDEADRRIAIPDFSFFVVCLQLQRETGGQLTEMLENLSQIIRTRRELGMKARALTAEGRTASKVIAAVPLCIMLALWVINPEYIGVLFSTPQGHTILYVTAAMGTAGLLLINRIARLEA</sequence>
<feature type="transmembrane region" description="Helical" evidence="6">
    <location>
        <begin position="98"/>
        <end position="117"/>
    </location>
</feature>
<dbReference type="InterPro" id="IPR018076">
    <property type="entry name" value="T2SS_GspF_dom"/>
</dbReference>
<dbReference type="Pfam" id="PF00482">
    <property type="entry name" value="T2SSF"/>
    <property type="match status" value="1"/>
</dbReference>
<protein>
    <submittedName>
        <fullName evidence="8">Type II secretion system protein</fullName>
    </submittedName>
</protein>
<dbReference type="PANTHER" id="PTHR35007">
    <property type="entry name" value="INTEGRAL MEMBRANE PROTEIN-RELATED"/>
    <property type="match status" value="1"/>
</dbReference>
<dbReference type="AlphaFoldDB" id="A0A248LK87"/>
<dbReference type="PANTHER" id="PTHR35007:SF1">
    <property type="entry name" value="PILUS ASSEMBLY PROTEIN"/>
    <property type="match status" value="1"/>
</dbReference>
<keyword evidence="3 6" id="KW-0812">Transmembrane</keyword>
<proteinExistence type="predicted"/>
<accession>A0A248LK87</accession>
<dbReference type="RefSeq" id="WP_088861091.1">
    <property type="nucleotide sequence ID" value="NZ_CP022115.1"/>
</dbReference>
<keyword evidence="2" id="KW-1003">Cell membrane</keyword>
<reference evidence="9" key="1">
    <citation type="submission" date="2017-06" db="EMBL/GenBank/DDBJ databases">
        <title>Whole genome sequence of Laribacter hongkongensis LHGZ1.</title>
        <authorList>
            <person name="Chen D."/>
            <person name="Wu H."/>
            <person name="Chen J."/>
        </authorList>
    </citation>
    <scope>NUCLEOTIDE SEQUENCE [LARGE SCALE GENOMIC DNA]</scope>
    <source>
        <strain evidence="9">LHGZ1</strain>
    </source>
</reference>
<dbReference type="Gene3D" id="1.20.81.30">
    <property type="entry name" value="Type II secretion system (T2SS), domain F"/>
    <property type="match status" value="1"/>
</dbReference>
<evidence type="ECO:0000259" key="7">
    <source>
        <dbReference type="Pfam" id="PF00482"/>
    </source>
</evidence>
<feature type="transmembrane region" description="Helical" evidence="6">
    <location>
        <begin position="302"/>
        <end position="322"/>
    </location>
</feature>
<feature type="transmembrane region" description="Helical" evidence="6">
    <location>
        <begin position="123"/>
        <end position="143"/>
    </location>
</feature>
<name>A0A248LK87_9NEIS</name>
<keyword evidence="4 6" id="KW-1133">Transmembrane helix</keyword>